<accession>A0ABR2KHC3</accession>
<dbReference type="Proteomes" id="UP001470230">
    <property type="component" value="Unassembled WGS sequence"/>
</dbReference>
<evidence type="ECO:0008006" key="3">
    <source>
        <dbReference type="Google" id="ProtNLM"/>
    </source>
</evidence>
<gene>
    <name evidence="1" type="ORF">M9Y10_035128</name>
</gene>
<sequence>MEPTYLDSSFMNWLFDNTLLAKFIEINMLKKTQDKESITNFMANLEMMRQKQLLRLNQFYETALKVLYVESEAEPKLVNRSQSISFFNSHVLYYVDKKMREIRREYLKKSMQLTETLMNLIKDPKLAAQKVDIIVDEERFFTEMISDPPNYLRLKSFSKSLFKKPVFCKNIEQLKEKILKILNNACLQVDKTSYYFRESKLQEEFDEIILDKKYPLFAIVNGFLNTFSNLSRKLFTPKVTEIFNQFMTVLNLNLDPILSSCLFIFIIRSVFSQAYVINPEYFYSSLGKAKIKNVKTIASKVPCSYFAISDDTLPPHNPDDKMIDVFSRNKFYMTGALHLQFAAMLLNPIDAIYEIHEMMICNHRGAEIIVNDPNVSVFPFETTFGLFIASVLSSDLPNFEQVAEFVSDFAPQNGLCPEFEFVATTTRAAYTFCLSLLETFSN</sequence>
<proteinExistence type="predicted"/>
<evidence type="ECO:0000313" key="2">
    <source>
        <dbReference type="Proteomes" id="UP001470230"/>
    </source>
</evidence>
<name>A0ABR2KHC3_9EUKA</name>
<keyword evidence="2" id="KW-1185">Reference proteome</keyword>
<dbReference type="EMBL" id="JAPFFF010000005">
    <property type="protein sequence ID" value="KAK8890353.1"/>
    <property type="molecule type" value="Genomic_DNA"/>
</dbReference>
<protein>
    <recommendedName>
        <fullName evidence="3">VPS9 domain-containing protein</fullName>
    </recommendedName>
</protein>
<reference evidence="1 2" key="1">
    <citation type="submission" date="2024-04" db="EMBL/GenBank/DDBJ databases">
        <title>Tritrichomonas musculus Genome.</title>
        <authorList>
            <person name="Alves-Ferreira E."/>
            <person name="Grigg M."/>
            <person name="Lorenzi H."/>
            <person name="Galac M."/>
        </authorList>
    </citation>
    <scope>NUCLEOTIDE SEQUENCE [LARGE SCALE GENOMIC DNA]</scope>
    <source>
        <strain evidence="1 2">EAF2021</strain>
    </source>
</reference>
<evidence type="ECO:0000313" key="1">
    <source>
        <dbReference type="EMBL" id="KAK8890353.1"/>
    </source>
</evidence>
<comment type="caution">
    <text evidence="1">The sequence shown here is derived from an EMBL/GenBank/DDBJ whole genome shotgun (WGS) entry which is preliminary data.</text>
</comment>
<organism evidence="1 2">
    <name type="scientific">Tritrichomonas musculus</name>
    <dbReference type="NCBI Taxonomy" id="1915356"/>
    <lineage>
        <taxon>Eukaryota</taxon>
        <taxon>Metamonada</taxon>
        <taxon>Parabasalia</taxon>
        <taxon>Tritrichomonadida</taxon>
        <taxon>Tritrichomonadidae</taxon>
        <taxon>Tritrichomonas</taxon>
    </lineage>
</organism>